<accession>A0A8T0SX05</accession>
<comment type="caution">
    <text evidence="1">The sequence shown here is derived from an EMBL/GenBank/DDBJ whole genome shotgun (WGS) entry which is preliminary data.</text>
</comment>
<gene>
    <name evidence="1" type="ORF">PVAP13_5KG769332</name>
</gene>
<evidence type="ECO:0000313" key="2">
    <source>
        <dbReference type="Proteomes" id="UP000823388"/>
    </source>
</evidence>
<protein>
    <submittedName>
        <fullName evidence="1">Uncharacterized protein</fullName>
    </submittedName>
</protein>
<name>A0A8T0SX05_PANVG</name>
<evidence type="ECO:0000313" key="1">
    <source>
        <dbReference type="EMBL" id="KAG2603400.1"/>
    </source>
</evidence>
<dbReference type="Proteomes" id="UP000823388">
    <property type="component" value="Chromosome 5K"/>
</dbReference>
<dbReference type="AlphaFoldDB" id="A0A8T0SX05"/>
<organism evidence="1 2">
    <name type="scientific">Panicum virgatum</name>
    <name type="common">Blackwell switchgrass</name>
    <dbReference type="NCBI Taxonomy" id="38727"/>
    <lineage>
        <taxon>Eukaryota</taxon>
        <taxon>Viridiplantae</taxon>
        <taxon>Streptophyta</taxon>
        <taxon>Embryophyta</taxon>
        <taxon>Tracheophyta</taxon>
        <taxon>Spermatophyta</taxon>
        <taxon>Magnoliopsida</taxon>
        <taxon>Liliopsida</taxon>
        <taxon>Poales</taxon>
        <taxon>Poaceae</taxon>
        <taxon>PACMAD clade</taxon>
        <taxon>Panicoideae</taxon>
        <taxon>Panicodae</taxon>
        <taxon>Paniceae</taxon>
        <taxon>Panicinae</taxon>
        <taxon>Panicum</taxon>
        <taxon>Panicum sect. Hiantes</taxon>
    </lineage>
</organism>
<reference evidence="1" key="1">
    <citation type="submission" date="2020-05" db="EMBL/GenBank/DDBJ databases">
        <title>WGS assembly of Panicum virgatum.</title>
        <authorList>
            <person name="Lovell J.T."/>
            <person name="Jenkins J."/>
            <person name="Shu S."/>
            <person name="Juenger T.E."/>
            <person name="Schmutz J."/>
        </authorList>
    </citation>
    <scope>NUCLEOTIDE SEQUENCE</scope>
    <source>
        <strain evidence="1">AP13</strain>
    </source>
</reference>
<dbReference type="EMBL" id="CM029045">
    <property type="protein sequence ID" value="KAG2603400.1"/>
    <property type="molecule type" value="Genomic_DNA"/>
</dbReference>
<sequence length="75" mass="8197">MFCNHDKQMEQAYEDLLNSSKQTLASMMELQEALLENNQAVKDANGIHPVFIVLTNCGTGAKGQMGGLELQLLDG</sequence>
<proteinExistence type="predicted"/>
<keyword evidence="2" id="KW-1185">Reference proteome</keyword>